<evidence type="ECO:0000256" key="1">
    <source>
        <dbReference type="SAM" id="Phobius"/>
    </source>
</evidence>
<organism evidence="2 4">
    <name type="scientific">Bacteroides uniformis</name>
    <dbReference type="NCBI Taxonomy" id="820"/>
    <lineage>
        <taxon>Bacteria</taxon>
        <taxon>Pseudomonadati</taxon>
        <taxon>Bacteroidota</taxon>
        <taxon>Bacteroidia</taxon>
        <taxon>Bacteroidales</taxon>
        <taxon>Bacteroidaceae</taxon>
        <taxon>Bacteroides</taxon>
    </lineage>
</organism>
<keyword evidence="1" id="KW-0812">Transmembrane</keyword>
<protein>
    <submittedName>
        <fullName evidence="2">EpsG family protein</fullName>
    </submittedName>
</protein>
<feature type="transmembrane region" description="Helical" evidence="1">
    <location>
        <begin position="6"/>
        <end position="25"/>
    </location>
</feature>
<feature type="transmembrane region" description="Helical" evidence="1">
    <location>
        <begin position="88"/>
        <end position="113"/>
    </location>
</feature>
<dbReference type="Pfam" id="PF14897">
    <property type="entry name" value="EpsG"/>
    <property type="match status" value="1"/>
</dbReference>
<evidence type="ECO:0000313" key="3">
    <source>
        <dbReference type="EMBL" id="RGV43613.1"/>
    </source>
</evidence>
<evidence type="ECO:0000313" key="2">
    <source>
        <dbReference type="EMBL" id="RGM58803.1"/>
    </source>
</evidence>
<gene>
    <name evidence="3" type="ORF">DWW14_06560</name>
    <name evidence="2" type="ORF">DXC07_01165</name>
</gene>
<evidence type="ECO:0000313" key="5">
    <source>
        <dbReference type="Proteomes" id="UP000285343"/>
    </source>
</evidence>
<sequence>MSFYFFLLLAICFTSMVISMSGMPVRTRNRALLWSVGLLLLFFAMFRGVTVGADYYVYLRYLVTLSERGYWEMITDDTLRFEKGYISLTWLLGSISVAPQFFSFVIYSVFLFFSFRIIGKYSHSVWLSLFLFVAMSFYSNSYNTLRQSISMCICWYGIPALISNHKWRFLLTVFIAFLFHKTAFLFAVMALFTKRISMKQTLLLLSLTFVGVLFLGPVVNVFVDILNLIDYTESESSGGGYTLLAFYCIMLFAIRYVGNRQPELKDNPVIDVFLNMLLLAVLIQMLALKLSILTRCTEFFRFSLVILIPNVLMSFRKKERMLLITACVTLFTLYFVAANKSNLAGIIPYEFITF</sequence>
<feature type="transmembrane region" description="Helical" evidence="1">
    <location>
        <begin position="204"/>
        <end position="226"/>
    </location>
</feature>
<dbReference type="Proteomes" id="UP000261295">
    <property type="component" value="Unassembled WGS sequence"/>
</dbReference>
<keyword evidence="1" id="KW-1133">Transmembrane helix</keyword>
<feature type="transmembrane region" description="Helical" evidence="1">
    <location>
        <begin position="269"/>
        <end position="287"/>
    </location>
</feature>
<keyword evidence="1" id="KW-0472">Membrane</keyword>
<name>A0A3E4XRV1_BACUN</name>
<feature type="transmembrane region" description="Helical" evidence="1">
    <location>
        <begin position="238"/>
        <end position="257"/>
    </location>
</feature>
<dbReference type="EMBL" id="QRZC01000006">
    <property type="protein sequence ID" value="RGV43613.1"/>
    <property type="molecule type" value="Genomic_DNA"/>
</dbReference>
<dbReference type="Proteomes" id="UP000285343">
    <property type="component" value="Unassembled WGS sequence"/>
</dbReference>
<evidence type="ECO:0000313" key="4">
    <source>
        <dbReference type="Proteomes" id="UP000261295"/>
    </source>
</evidence>
<feature type="transmembrane region" description="Helical" evidence="1">
    <location>
        <begin position="322"/>
        <end position="338"/>
    </location>
</feature>
<feature type="transmembrane region" description="Helical" evidence="1">
    <location>
        <begin position="32"/>
        <end position="58"/>
    </location>
</feature>
<dbReference type="AlphaFoldDB" id="A0A3E4XRV1"/>
<reference evidence="4 5" key="1">
    <citation type="submission" date="2018-08" db="EMBL/GenBank/DDBJ databases">
        <title>A genome reference for cultivated species of the human gut microbiota.</title>
        <authorList>
            <person name="Zou Y."/>
            <person name="Xue W."/>
            <person name="Luo G."/>
        </authorList>
    </citation>
    <scope>NUCLEOTIDE SEQUENCE [LARGE SCALE GENOMIC DNA]</scope>
    <source>
        <strain evidence="3 5">AF14-42</strain>
        <strain evidence="2 4">OM07-9</strain>
    </source>
</reference>
<feature type="transmembrane region" description="Helical" evidence="1">
    <location>
        <begin position="169"/>
        <end position="192"/>
    </location>
</feature>
<dbReference type="InterPro" id="IPR049458">
    <property type="entry name" value="EpsG-like"/>
</dbReference>
<feature type="transmembrane region" description="Helical" evidence="1">
    <location>
        <begin position="125"/>
        <end position="141"/>
    </location>
</feature>
<accession>A0A3E4XRV1</accession>
<proteinExistence type="predicted"/>
<dbReference type="EMBL" id="QSTL01000001">
    <property type="protein sequence ID" value="RGM58803.1"/>
    <property type="molecule type" value="Genomic_DNA"/>
</dbReference>
<comment type="caution">
    <text evidence="2">The sequence shown here is derived from an EMBL/GenBank/DDBJ whole genome shotgun (WGS) entry which is preliminary data.</text>
</comment>